<evidence type="ECO:0000313" key="2">
    <source>
        <dbReference type="EMBL" id="MTW09705.1"/>
    </source>
</evidence>
<reference evidence="2 3" key="1">
    <citation type="submission" date="2019-11" db="EMBL/GenBank/DDBJ databases">
        <title>Type strains purchased from KCTC, JCM and DSMZ.</title>
        <authorList>
            <person name="Lu H."/>
        </authorList>
    </citation>
    <scope>NUCLEOTIDE SEQUENCE [LARGE SCALE GENOMIC DNA]</scope>
    <source>
        <strain evidence="2 3">JCM 31587</strain>
    </source>
</reference>
<feature type="transmembrane region" description="Helical" evidence="1">
    <location>
        <begin position="6"/>
        <end position="23"/>
    </location>
</feature>
<keyword evidence="1" id="KW-0812">Transmembrane</keyword>
<dbReference type="InterPro" id="IPR011933">
    <property type="entry name" value="Double_TM_dom"/>
</dbReference>
<evidence type="ECO:0000313" key="3">
    <source>
        <dbReference type="Proteomes" id="UP000472320"/>
    </source>
</evidence>
<evidence type="ECO:0000256" key="1">
    <source>
        <dbReference type="SAM" id="Phobius"/>
    </source>
</evidence>
<accession>A0A6L6QC33</accession>
<dbReference type="OrthoDB" id="8771938at2"/>
<keyword evidence="1" id="KW-1133">Transmembrane helix</keyword>
<dbReference type="Proteomes" id="UP000472320">
    <property type="component" value="Unassembled WGS sequence"/>
</dbReference>
<feature type="transmembrane region" description="Helical" evidence="1">
    <location>
        <begin position="59"/>
        <end position="80"/>
    </location>
</feature>
<keyword evidence="3" id="KW-1185">Reference proteome</keyword>
<sequence>MTSMQPLWWFALPVLLLPVWWHMRKRERTRTELLATARFLPAAAPQQQRMLRWSDVPLLLVRLALLLALIAWLAVLAMPWKGDTVFVDPAIESSPWTAQQIQAAGMAAAAREPLPADVWNWLALNEHEWRPQARFLILAPSAAMPALRPRLAHAAELRLSPPDAASAHAPAALASSAAAASASGHLAPMPTVAPRDRHVVVVAPPQRIANWQALFAAFSTAADGANRYVIADTPTPETELIVWDRQDAEPPPSWKAPLWWRAGADGQKQTPQGLTWTAAKWPLQDIDAARALYERWQAATLLPAAYPMPAQSMAPARNKPLPTPLARSPAWLALALMALFAAERILAHARRR</sequence>
<dbReference type="EMBL" id="WNKX01000002">
    <property type="protein sequence ID" value="MTW09705.1"/>
    <property type="molecule type" value="Genomic_DNA"/>
</dbReference>
<comment type="caution">
    <text evidence="2">The sequence shown here is derived from an EMBL/GenBank/DDBJ whole genome shotgun (WGS) entry which is preliminary data.</text>
</comment>
<dbReference type="AlphaFoldDB" id="A0A6L6QC33"/>
<keyword evidence="1" id="KW-0472">Membrane</keyword>
<name>A0A6L6QC33_9BURK</name>
<protein>
    <recommendedName>
        <fullName evidence="4">Aerotolerance regulator N-terminal domain-containing protein</fullName>
    </recommendedName>
</protein>
<evidence type="ECO:0008006" key="4">
    <source>
        <dbReference type="Google" id="ProtNLM"/>
    </source>
</evidence>
<dbReference type="NCBIfam" id="TIGR02226">
    <property type="entry name" value="two_anch"/>
    <property type="match status" value="1"/>
</dbReference>
<organism evidence="2 3">
    <name type="scientific">Massilia eburnea</name>
    <dbReference type="NCBI Taxonomy" id="1776165"/>
    <lineage>
        <taxon>Bacteria</taxon>
        <taxon>Pseudomonadati</taxon>
        <taxon>Pseudomonadota</taxon>
        <taxon>Betaproteobacteria</taxon>
        <taxon>Burkholderiales</taxon>
        <taxon>Oxalobacteraceae</taxon>
        <taxon>Telluria group</taxon>
        <taxon>Massilia</taxon>
    </lineage>
</organism>
<gene>
    <name evidence="2" type="ORF">GM658_03745</name>
</gene>
<proteinExistence type="predicted"/>
<dbReference type="RefSeq" id="WP_155452659.1">
    <property type="nucleotide sequence ID" value="NZ_WNKX01000002.1"/>
</dbReference>